<feature type="domain" description="Reverse transcriptase Ty1/copia-type" evidence="1">
    <location>
        <begin position="104"/>
        <end position="210"/>
    </location>
</feature>
<reference evidence="2" key="1">
    <citation type="journal article" date="2022" name="Int. J. Mol. Sci.">
        <title>Draft Genome of Tanacetum Coccineum: Genomic Comparison of Closely Related Tanacetum-Family Plants.</title>
        <authorList>
            <person name="Yamashiro T."/>
            <person name="Shiraishi A."/>
            <person name="Nakayama K."/>
            <person name="Satake H."/>
        </authorList>
    </citation>
    <scope>NUCLEOTIDE SEQUENCE</scope>
</reference>
<reference evidence="2" key="2">
    <citation type="submission" date="2022-01" db="EMBL/GenBank/DDBJ databases">
        <authorList>
            <person name="Yamashiro T."/>
            <person name="Shiraishi A."/>
            <person name="Satake H."/>
            <person name="Nakayama K."/>
        </authorList>
    </citation>
    <scope>NUCLEOTIDE SEQUENCE</scope>
</reference>
<feature type="domain" description="Reverse transcriptase Ty1/copia-type" evidence="1">
    <location>
        <begin position="3"/>
        <end position="103"/>
    </location>
</feature>
<dbReference type="EMBL" id="BQNB010012512">
    <property type="protein sequence ID" value="GJT04486.1"/>
    <property type="molecule type" value="Genomic_DNA"/>
</dbReference>
<evidence type="ECO:0000313" key="2">
    <source>
        <dbReference type="EMBL" id="GJT04486.1"/>
    </source>
</evidence>
<dbReference type="Proteomes" id="UP001151760">
    <property type="component" value="Unassembled WGS sequence"/>
</dbReference>
<dbReference type="Pfam" id="PF07727">
    <property type="entry name" value="RVT_2"/>
    <property type="match status" value="2"/>
</dbReference>
<dbReference type="SUPFAM" id="SSF56672">
    <property type="entry name" value="DNA/RNA polymerases"/>
    <property type="match status" value="1"/>
</dbReference>
<proteinExistence type="predicted"/>
<evidence type="ECO:0000313" key="3">
    <source>
        <dbReference type="Proteomes" id="UP001151760"/>
    </source>
</evidence>
<comment type="caution">
    <text evidence="2">The sequence shown here is derived from an EMBL/GenBank/DDBJ whole genome shotgun (WGS) entry which is preliminary data.</text>
</comment>
<dbReference type="InterPro" id="IPR013103">
    <property type="entry name" value="RVT_2"/>
</dbReference>
<name>A0ABQ5AT67_9ASTR</name>
<keyword evidence="3" id="KW-1185">Reference proteome</keyword>
<gene>
    <name evidence="2" type="ORF">Tco_0838948</name>
</gene>
<organism evidence="2 3">
    <name type="scientific">Tanacetum coccineum</name>
    <dbReference type="NCBI Taxonomy" id="301880"/>
    <lineage>
        <taxon>Eukaryota</taxon>
        <taxon>Viridiplantae</taxon>
        <taxon>Streptophyta</taxon>
        <taxon>Embryophyta</taxon>
        <taxon>Tracheophyta</taxon>
        <taxon>Spermatophyta</taxon>
        <taxon>Magnoliopsida</taxon>
        <taxon>eudicotyledons</taxon>
        <taxon>Gunneridae</taxon>
        <taxon>Pentapetalae</taxon>
        <taxon>asterids</taxon>
        <taxon>campanulids</taxon>
        <taxon>Asterales</taxon>
        <taxon>Asteraceae</taxon>
        <taxon>Asteroideae</taxon>
        <taxon>Anthemideae</taxon>
        <taxon>Anthemidinae</taxon>
        <taxon>Tanacetum</taxon>
    </lineage>
</organism>
<sequence length="292" mass="33962">MDNMVWVLVDLPPGYKTVGSKWIFKKKTDMDGIVHTYKARLVAKGYTQPYGVDYEETFSPVTDIRAIRILISIAAYYDYEIWQMDVKTTFLNGYLNEDIYMNKRFDEEIKRFGFDQNLDEQYVYQKASGSNVTFLILYVGDIIIMGNHIPSLQSVRDYLGKCFAMKDLGEETFILGIKIYKDRSKRLVRLGQNTYMDKILKRYKIDNSKHGHILMQERLDLNKTQGASTPKEVKRMQNVPYASVVRSIINTKDIFLVYGGNLEAELRVDCYCNAGFETDIDDMKSLTRYVSF</sequence>
<dbReference type="InterPro" id="IPR043502">
    <property type="entry name" value="DNA/RNA_pol_sf"/>
</dbReference>
<accession>A0ABQ5AT67</accession>
<evidence type="ECO:0000259" key="1">
    <source>
        <dbReference type="Pfam" id="PF07727"/>
    </source>
</evidence>
<protein>
    <submittedName>
        <fullName evidence="2">Retrotransposon protein, putative, ty1-copia subclass</fullName>
    </submittedName>
</protein>